<dbReference type="Proteomes" id="UP000271098">
    <property type="component" value="Unassembled WGS sequence"/>
</dbReference>
<dbReference type="GO" id="GO:0006508">
    <property type="term" value="P:proteolysis"/>
    <property type="evidence" value="ECO:0007669"/>
    <property type="project" value="InterPro"/>
</dbReference>
<reference evidence="5" key="1">
    <citation type="submission" date="2016-06" db="UniProtKB">
        <authorList>
            <consortium name="WormBaseParasite"/>
        </authorList>
    </citation>
    <scope>IDENTIFICATION</scope>
</reference>
<evidence type="ECO:0000313" key="3">
    <source>
        <dbReference type="EMBL" id="VDK27569.1"/>
    </source>
</evidence>
<sequence length="108" mass="12041">MSICSASNLNENEDSSEENQARTRGKIWVVLVAGSNGWYNYRHQLGCYAASPPTLFDVGSRRHRLAVGQMYRIAIPGVRLLDRVGWECCTLMVGELIGGVRIRLRGTD</sequence>
<dbReference type="OrthoDB" id="10067022at2759"/>
<dbReference type="GO" id="GO:0008233">
    <property type="term" value="F:peptidase activity"/>
    <property type="evidence" value="ECO:0007669"/>
    <property type="project" value="InterPro"/>
</dbReference>
<feature type="compositionally biased region" description="Low complexity" evidence="2">
    <location>
        <begin position="1"/>
        <end position="10"/>
    </location>
</feature>
<dbReference type="Pfam" id="PF01650">
    <property type="entry name" value="Peptidase_C13"/>
    <property type="match status" value="1"/>
</dbReference>
<evidence type="ECO:0000313" key="4">
    <source>
        <dbReference type="Proteomes" id="UP000271098"/>
    </source>
</evidence>
<gene>
    <name evidence="3" type="ORF">GPUH_LOCUS181</name>
</gene>
<reference evidence="3 4" key="2">
    <citation type="submission" date="2018-11" db="EMBL/GenBank/DDBJ databases">
        <authorList>
            <consortium name="Pathogen Informatics"/>
        </authorList>
    </citation>
    <scope>NUCLEOTIDE SEQUENCE [LARGE SCALE GENOMIC DNA]</scope>
</reference>
<dbReference type="EMBL" id="UYRT01000137">
    <property type="protein sequence ID" value="VDK27569.1"/>
    <property type="molecule type" value="Genomic_DNA"/>
</dbReference>
<dbReference type="AlphaFoldDB" id="A0A183CUP0"/>
<name>A0A183CUP0_9BILA</name>
<evidence type="ECO:0000256" key="1">
    <source>
        <dbReference type="ARBA" id="ARBA00009941"/>
    </source>
</evidence>
<protein>
    <submittedName>
        <fullName evidence="3 5">Uncharacterized protein</fullName>
    </submittedName>
</protein>
<dbReference type="WBParaSite" id="GPUH_0000018001-mRNA-1">
    <property type="protein sequence ID" value="GPUH_0000018001-mRNA-1"/>
    <property type="gene ID" value="GPUH_0000018001"/>
</dbReference>
<evidence type="ECO:0000256" key="2">
    <source>
        <dbReference type="SAM" id="MobiDB-lite"/>
    </source>
</evidence>
<comment type="similarity">
    <text evidence="1">Belongs to the peptidase C13 family.</text>
</comment>
<evidence type="ECO:0000313" key="5">
    <source>
        <dbReference type="WBParaSite" id="GPUH_0000018001-mRNA-1"/>
    </source>
</evidence>
<dbReference type="InterPro" id="IPR001096">
    <property type="entry name" value="Peptidase_C13"/>
</dbReference>
<organism evidence="5">
    <name type="scientific">Gongylonema pulchrum</name>
    <dbReference type="NCBI Taxonomy" id="637853"/>
    <lineage>
        <taxon>Eukaryota</taxon>
        <taxon>Metazoa</taxon>
        <taxon>Ecdysozoa</taxon>
        <taxon>Nematoda</taxon>
        <taxon>Chromadorea</taxon>
        <taxon>Rhabditida</taxon>
        <taxon>Spirurina</taxon>
        <taxon>Spiruromorpha</taxon>
        <taxon>Spiruroidea</taxon>
        <taxon>Gongylonematidae</taxon>
        <taxon>Gongylonema</taxon>
    </lineage>
</organism>
<dbReference type="Gene3D" id="3.40.50.1460">
    <property type="match status" value="1"/>
</dbReference>
<feature type="region of interest" description="Disordered" evidence="2">
    <location>
        <begin position="1"/>
        <end position="21"/>
    </location>
</feature>
<keyword evidence="4" id="KW-1185">Reference proteome</keyword>
<proteinExistence type="inferred from homology"/>
<accession>A0A183CUP0</accession>